<dbReference type="InterPro" id="IPR003356">
    <property type="entry name" value="DNA_methylase_A-5"/>
</dbReference>
<accession>A0A2U3D5W8</accession>
<dbReference type="GO" id="GO:0003677">
    <property type="term" value="F:DNA binding"/>
    <property type="evidence" value="ECO:0007669"/>
    <property type="project" value="InterPro"/>
</dbReference>
<organism evidence="11 12">
    <name type="scientific">Sulfoacidibacillus thermotolerans</name>
    <name type="common">Acidibacillus sulfuroxidans</name>
    <dbReference type="NCBI Taxonomy" id="1765684"/>
    <lineage>
        <taxon>Bacteria</taxon>
        <taxon>Bacillati</taxon>
        <taxon>Bacillota</taxon>
        <taxon>Bacilli</taxon>
        <taxon>Bacillales</taxon>
        <taxon>Alicyclobacillaceae</taxon>
        <taxon>Sulfoacidibacillus</taxon>
    </lineage>
</organism>
<dbReference type="PRINTS" id="PR00507">
    <property type="entry name" value="N12N6MTFRASE"/>
</dbReference>
<comment type="catalytic activity">
    <reaction evidence="7">
        <text>a 2'-deoxyadenosine in DNA + S-adenosyl-L-methionine = an N(6)-methyl-2'-deoxyadenosine in DNA + S-adenosyl-L-homocysteine + H(+)</text>
        <dbReference type="Rhea" id="RHEA:15197"/>
        <dbReference type="Rhea" id="RHEA-COMP:12418"/>
        <dbReference type="Rhea" id="RHEA-COMP:12419"/>
        <dbReference type="ChEBI" id="CHEBI:15378"/>
        <dbReference type="ChEBI" id="CHEBI:57856"/>
        <dbReference type="ChEBI" id="CHEBI:59789"/>
        <dbReference type="ChEBI" id="CHEBI:90615"/>
        <dbReference type="ChEBI" id="CHEBI:90616"/>
        <dbReference type="EC" id="2.1.1.72"/>
    </reaction>
</comment>
<evidence type="ECO:0000256" key="8">
    <source>
        <dbReference type="SAM" id="Coils"/>
    </source>
</evidence>
<keyword evidence="5" id="KW-0949">S-adenosyl-L-methionine</keyword>
<dbReference type="Pfam" id="PF02384">
    <property type="entry name" value="N6_Mtase"/>
    <property type="match status" value="1"/>
</dbReference>
<evidence type="ECO:0000313" key="12">
    <source>
        <dbReference type="Proteomes" id="UP000245380"/>
    </source>
</evidence>
<keyword evidence="3 11" id="KW-0489">Methyltransferase</keyword>
<evidence type="ECO:0000256" key="3">
    <source>
        <dbReference type="ARBA" id="ARBA00022603"/>
    </source>
</evidence>
<dbReference type="SUPFAM" id="SSF53335">
    <property type="entry name" value="S-adenosyl-L-methionine-dependent methyltransferases"/>
    <property type="match status" value="1"/>
</dbReference>
<dbReference type="PANTHER" id="PTHR42998">
    <property type="entry name" value="TYPE I RESTRICTION ENZYME HINDVIIP M PROTEIN-RELATED"/>
    <property type="match status" value="1"/>
</dbReference>
<dbReference type="PANTHER" id="PTHR42998:SF1">
    <property type="entry name" value="TYPE I RESTRICTION ENZYME HINDI METHYLASE SUBUNIT"/>
    <property type="match status" value="1"/>
</dbReference>
<evidence type="ECO:0000256" key="7">
    <source>
        <dbReference type="ARBA" id="ARBA00047942"/>
    </source>
</evidence>
<evidence type="ECO:0000256" key="6">
    <source>
        <dbReference type="ARBA" id="ARBA00022747"/>
    </source>
</evidence>
<dbReference type="InterPro" id="IPR029063">
    <property type="entry name" value="SAM-dependent_MTases_sf"/>
</dbReference>
<evidence type="ECO:0000259" key="10">
    <source>
        <dbReference type="Pfam" id="PF12161"/>
    </source>
</evidence>
<dbReference type="RefSeq" id="WP_109431538.1">
    <property type="nucleotide sequence ID" value="NZ_MPDK01000030.1"/>
</dbReference>
<sequence>MSQLENIEAIEKRLWGAADTLRANSNYASNEYFMPVMGLIFLRHAYSRFLAVKDDVIALLPTRGGRTRELTKEDFSQKSAIFLREIAQFDYLVALKDSDDRARAIIDAMESIEADYDSLRGVLPKSEYQELDNEVLGQLLRTLNPEVLKRASGDIFGRIYEYFLTQFADQKAHDGGEFFTPVSLVSLIANVLEPKSGVILDPACGSGGMFVQSAHFVEHLHANPSERLTFYGMEKNPTTIRLAKMNLAVHGLEGGIQKAITYYEDPHNLRGKADFVMANPPFNVDEVDADKVKNDPRLPFGLPGVNKNEKVSNGNYLWISYFYSYLNDRGRAGFVMSSQASSAGRDEAEVRRKLVETGHVDIMISIRSNFFYTRTVPCELWFLDRSKPAEYQDKVLMIDARNIYRKVTRKIYDFSPEQLQNLLAIVWLYRGENERFVELLGSYMHRVMVEARQCFSKTDEEGTEIDVLRGFLSALKDLRERMNPYLLSDSVKDEQALAEIRDELDVAFNTLSADVEKYSQSVAERERLWVQQTDDLLWLKHTQPHMGVLAQQSRDLVKQADHVSKLMNKLIDVSEKEYGAKTSYLWANAEINRLKKAMESSRQDAVEQLKHVRYFYRQAEWLLERFPEGQFRDVPGLVKLVGRSEIKDNDWSLTPGRYVGVAPEEQDEDFDFEEALREIHVELEGLNEEANELALKIRANLEELIK</sequence>
<feature type="coiled-coil region" evidence="8">
    <location>
        <begin position="676"/>
        <end position="703"/>
    </location>
</feature>
<comment type="similarity">
    <text evidence="1">Belongs to the N(4)/N(6)-methyltransferase family.</text>
</comment>
<name>A0A2U3D5W8_SULT2</name>
<feature type="domain" description="N6 adenine-specific DNA methyltransferase N-terminal" evidence="10">
    <location>
        <begin position="10"/>
        <end position="142"/>
    </location>
</feature>
<proteinExistence type="inferred from homology"/>
<evidence type="ECO:0000259" key="9">
    <source>
        <dbReference type="Pfam" id="PF02384"/>
    </source>
</evidence>
<dbReference type="OrthoDB" id="9814572at2"/>
<keyword evidence="4 11" id="KW-0808">Transferase</keyword>
<dbReference type="Proteomes" id="UP000245380">
    <property type="component" value="Unassembled WGS sequence"/>
</dbReference>
<evidence type="ECO:0000256" key="2">
    <source>
        <dbReference type="ARBA" id="ARBA00011900"/>
    </source>
</evidence>
<keyword evidence="12" id="KW-1185">Reference proteome</keyword>
<dbReference type="EMBL" id="MPDK01000030">
    <property type="protein sequence ID" value="PWI56691.1"/>
    <property type="molecule type" value="Genomic_DNA"/>
</dbReference>
<evidence type="ECO:0000256" key="5">
    <source>
        <dbReference type="ARBA" id="ARBA00022691"/>
    </source>
</evidence>
<dbReference type="CDD" id="cd02440">
    <property type="entry name" value="AdoMet_MTases"/>
    <property type="match status" value="1"/>
</dbReference>
<dbReference type="GO" id="GO:0009307">
    <property type="term" value="P:DNA restriction-modification system"/>
    <property type="evidence" value="ECO:0007669"/>
    <property type="project" value="UniProtKB-KW"/>
</dbReference>
<dbReference type="Gene3D" id="1.20.1260.30">
    <property type="match status" value="1"/>
</dbReference>
<feature type="domain" description="DNA methylase adenine-specific" evidence="9">
    <location>
        <begin position="152"/>
        <end position="427"/>
    </location>
</feature>
<dbReference type="Pfam" id="PF12161">
    <property type="entry name" value="HsdM_N"/>
    <property type="match status" value="1"/>
</dbReference>
<protein>
    <recommendedName>
        <fullName evidence="2">site-specific DNA-methyltransferase (adenine-specific)</fullName>
        <ecNumber evidence="2">2.1.1.72</ecNumber>
    </recommendedName>
</protein>
<dbReference type="AlphaFoldDB" id="A0A2U3D5W8"/>
<evidence type="ECO:0000256" key="4">
    <source>
        <dbReference type="ARBA" id="ARBA00022679"/>
    </source>
</evidence>
<dbReference type="GO" id="GO:0009007">
    <property type="term" value="F:site-specific DNA-methyltransferase (adenine-specific) activity"/>
    <property type="evidence" value="ECO:0007669"/>
    <property type="project" value="UniProtKB-EC"/>
</dbReference>
<dbReference type="InterPro" id="IPR038333">
    <property type="entry name" value="T1MK-like_N_sf"/>
</dbReference>
<evidence type="ECO:0000256" key="1">
    <source>
        <dbReference type="ARBA" id="ARBA00006594"/>
    </source>
</evidence>
<dbReference type="InterPro" id="IPR052916">
    <property type="entry name" value="Type-I_RE_MTase_Subunit"/>
</dbReference>
<reference evidence="11 12" key="1">
    <citation type="submission" date="2016-11" db="EMBL/GenBank/DDBJ databases">
        <title>Comparative genomics of Acidibacillus ferroxidans species.</title>
        <authorList>
            <person name="Oliveira G."/>
            <person name="Nunes G."/>
            <person name="Oliveira R."/>
            <person name="Araujo F."/>
            <person name="Salim A."/>
            <person name="Scholte L."/>
            <person name="Morais D."/>
            <person name="Nancucheo I."/>
            <person name="Johnson D.B."/>
            <person name="Grail B."/>
            <person name="Bittencourt J."/>
            <person name="Valadares R."/>
        </authorList>
    </citation>
    <scope>NUCLEOTIDE SEQUENCE [LARGE SCALE GENOMIC DNA]</scope>
    <source>
        <strain evidence="11 12">Y002</strain>
    </source>
</reference>
<dbReference type="Gene3D" id="3.40.50.150">
    <property type="entry name" value="Vaccinia Virus protein VP39"/>
    <property type="match status" value="1"/>
</dbReference>
<keyword evidence="8" id="KW-0175">Coiled coil</keyword>
<dbReference type="GO" id="GO:0032259">
    <property type="term" value="P:methylation"/>
    <property type="evidence" value="ECO:0007669"/>
    <property type="project" value="UniProtKB-KW"/>
</dbReference>
<dbReference type="InterPro" id="IPR022749">
    <property type="entry name" value="D12N6_MeTrfase_N"/>
</dbReference>
<evidence type="ECO:0000313" key="11">
    <source>
        <dbReference type="EMBL" id="PWI56691.1"/>
    </source>
</evidence>
<keyword evidence="6" id="KW-0680">Restriction system</keyword>
<dbReference type="GO" id="GO:0008170">
    <property type="term" value="F:N-methyltransferase activity"/>
    <property type="evidence" value="ECO:0007669"/>
    <property type="project" value="InterPro"/>
</dbReference>
<gene>
    <name evidence="11" type="ORF">BM613_12480</name>
</gene>
<dbReference type="EC" id="2.1.1.72" evidence="2"/>
<comment type="caution">
    <text evidence="11">The sequence shown here is derived from an EMBL/GenBank/DDBJ whole genome shotgun (WGS) entry which is preliminary data.</text>
</comment>